<evidence type="ECO:0000313" key="1">
    <source>
        <dbReference type="EMBL" id="KAF0035686.1"/>
    </source>
</evidence>
<protein>
    <submittedName>
        <fullName evidence="1">Uncharacterized protein</fullName>
    </submittedName>
</protein>
<evidence type="ECO:0000313" key="2">
    <source>
        <dbReference type="Proteomes" id="UP000438429"/>
    </source>
</evidence>
<comment type="caution">
    <text evidence="1">The sequence shown here is derived from an EMBL/GenBank/DDBJ whole genome shotgun (WGS) entry which is preliminary data.</text>
</comment>
<dbReference type="EMBL" id="VEVO01000010">
    <property type="protein sequence ID" value="KAF0035686.1"/>
    <property type="molecule type" value="Genomic_DNA"/>
</dbReference>
<accession>A0A6A4SKB0</accession>
<reference evidence="1 2" key="1">
    <citation type="submission" date="2019-06" db="EMBL/GenBank/DDBJ databases">
        <title>Draft genomes of female and male turbot (Scophthalmus maximus).</title>
        <authorList>
            <person name="Xu H."/>
            <person name="Xu X.-W."/>
            <person name="Shao C."/>
            <person name="Chen S."/>
        </authorList>
    </citation>
    <scope>NUCLEOTIDE SEQUENCE [LARGE SCALE GENOMIC DNA]</scope>
    <source>
        <strain evidence="1">Ysfricsl-2016a</strain>
        <tissue evidence="1">Blood</tissue>
    </source>
</reference>
<proteinExistence type="predicted"/>
<name>A0A6A4SKB0_SCOMX</name>
<dbReference type="AlphaFoldDB" id="A0A6A4SKB0"/>
<gene>
    <name evidence="1" type="ORF">F2P81_010998</name>
</gene>
<organism evidence="1 2">
    <name type="scientific">Scophthalmus maximus</name>
    <name type="common">Turbot</name>
    <name type="synonym">Psetta maxima</name>
    <dbReference type="NCBI Taxonomy" id="52904"/>
    <lineage>
        <taxon>Eukaryota</taxon>
        <taxon>Metazoa</taxon>
        <taxon>Chordata</taxon>
        <taxon>Craniata</taxon>
        <taxon>Vertebrata</taxon>
        <taxon>Euteleostomi</taxon>
        <taxon>Actinopterygii</taxon>
        <taxon>Neopterygii</taxon>
        <taxon>Teleostei</taxon>
        <taxon>Neoteleostei</taxon>
        <taxon>Acanthomorphata</taxon>
        <taxon>Carangaria</taxon>
        <taxon>Pleuronectiformes</taxon>
        <taxon>Pleuronectoidei</taxon>
        <taxon>Scophthalmidae</taxon>
        <taxon>Scophthalmus</taxon>
    </lineage>
</organism>
<sequence>MFRVQSVFVCRHVVDKSFSKARSVWKQDGDARISATLEPQLFQPTLPHASSPFHKSQLEPSVGASDSLVTVASTETANRASKDSSEFMEEEQRSSALTFLFDLKRQHVNVMCDSLRGEDHFNQRVNLQLTPTGRMEPDHTHDCTVTETYPTV</sequence>
<dbReference type="Proteomes" id="UP000438429">
    <property type="component" value="Unassembled WGS sequence"/>
</dbReference>